<organism evidence="4 5">
    <name type="scientific">Litoreibacter ascidiaceicola</name>
    <dbReference type="NCBI Taxonomy" id="1486859"/>
    <lineage>
        <taxon>Bacteria</taxon>
        <taxon>Pseudomonadati</taxon>
        <taxon>Pseudomonadota</taxon>
        <taxon>Alphaproteobacteria</taxon>
        <taxon>Rhodobacterales</taxon>
        <taxon>Roseobacteraceae</taxon>
        <taxon>Litoreibacter</taxon>
    </lineage>
</organism>
<dbReference type="Proteomes" id="UP000184144">
    <property type="component" value="Unassembled WGS sequence"/>
</dbReference>
<evidence type="ECO:0000313" key="4">
    <source>
        <dbReference type="EMBL" id="SHE60222.1"/>
    </source>
</evidence>
<name>A0A1M4UU32_9RHOB</name>
<dbReference type="STRING" id="1486859.SAMN05444273_10230"/>
<dbReference type="PANTHER" id="PTHR12469:SF2">
    <property type="entry name" value="SUCCINATE DEHYDROGENASE ASSEMBLY FACTOR 2, MITOCHONDRIAL"/>
    <property type="match status" value="1"/>
</dbReference>
<sequence>MKELGPDGEPRETKLRRLKLRSMRRGIKEMDLILGGFATHGLDGLSDDDLALYDEMLSESDHDMYQWASGQAAAPERFAGLIAQAVKGSKTF</sequence>
<dbReference type="RefSeq" id="WP_073140638.1">
    <property type="nucleotide sequence ID" value="NZ_FQUV01000002.1"/>
</dbReference>
<evidence type="ECO:0000256" key="3">
    <source>
        <dbReference type="ARBA" id="ARBA00023186"/>
    </source>
</evidence>
<reference evidence="5" key="1">
    <citation type="submission" date="2016-11" db="EMBL/GenBank/DDBJ databases">
        <authorList>
            <person name="Varghese N."/>
            <person name="Submissions S."/>
        </authorList>
    </citation>
    <scope>NUCLEOTIDE SEQUENCE [LARGE SCALE GENOMIC DNA]</scope>
    <source>
        <strain evidence="5">DSM 100566</strain>
    </source>
</reference>
<dbReference type="GO" id="GO:0006099">
    <property type="term" value="P:tricarboxylic acid cycle"/>
    <property type="evidence" value="ECO:0007669"/>
    <property type="project" value="TreeGrafter"/>
</dbReference>
<evidence type="ECO:0000256" key="2">
    <source>
        <dbReference type="ARBA" id="ARBA00019418"/>
    </source>
</evidence>
<dbReference type="SUPFAM" id="SSF109910">
    <property type="entry name" value="YgfY-like"/>
    <property type="match status" value="1"/>
</dbReference>
<dbReference type="InterPro" id="IPR005631">
    <property type="entry name" value="SDH"/>
</dbReference>
<accession>A0A1M4UU32</accession>
<dbReference type="OrthoDB" id="9807264at2"/>
<gene>
    <name evidence="4" type="ORF">SAMN05444273_10230</name>
</gene>
<dbReference type="EMBL" id="FQUV01000002">
    <property type="protein sequence ID" value="SHE60222.1"/>
    <property type="molecule type" value="Genomic_DNA"/>
</dbReference>
<dbReference type="Pfam" id="PF03937">
    <property type="entry name" value="Sdh5"/>
    <property type="match status" value="1"/>
</dbReference>
<dbReference type="InterPro" id="IPR036714">
    <property type="entry name" value="SDH_sf"/>
</dbReference>
<dbReference type="AlphaFoldDB" id="A0A1M4UU32"/>
<keyword evidence="5" id="KW-1185">Reference proteome</keyword>
<proteinExistence type="inferred from homology"/>
<dbReference type="Gene3D" id="1.10.150.250">
    <property type="entry name" value="Flavinator of succinate dehydrogenase"/>
    <property type="match status" value="1"/>
</dbReference>
<protein>
    <recommendedName>
        <fullName evidence="2">FAD assembly factor SdhE</fullName>
    </recommendedName>
</protein>
<dbReference type="PANTHER" id="PTHR12469">
    <property type="entry name" value="PROTEIN EMI5 HOMOLOG, MITOCHONDRIAL"/>
    <property type="match status" value="1"/>
</dbReference>
<evidence type="ECO:0000313" key="5">
    <source>
        <dbReference type="Proteomes" id="UP000184144"/>
    </source>
</evidence>
<keyword evidence="3" id="KW-0143">Chaperone</keyword>
<comment type="similarity">
    <text evidence="1">Belongs to the SdhE FAD assembly factor family.</text>
</comment>
<evidence type="ECO:0000256" key="1">
    <source>
        <dbReference type="ARBA" id="ARBA00008571"/>
    </source>
</evidence>